<keyword evidence="2" id="KW-1185">Reference proteome</keyword>
<reference evidence="1 2" key="1">
    <citation type="submission" date="2015-05" db="EMBL/GenBank/DDBJ databases">
        <title>Distinctive expansion of gene families associated with plant cell wall degradation and secondary metabolism in the genomes of grapevine trunk pathogens.</title>
        <authorList>
            <person name="Lawrence D.P."/>
            <person name="Travadon R."/>
            <person name="Rolshausen P.E."/>
            <person name="Baumgartner K."/>
        </authorList>
    </citation>
    <scope>NUCLEOTIDE SEQUENCE [LARGE SCALE GENOMIC DNA]</scope>
    <source>
        <strain evidence="1">DA912</strain>
    </source>
</reference>
<protein>
    <submittedName>
        <fullName evidence="1">Uncharacterized protein</fullName>
    </submittedName>
</protein>
<evidence type="ECO:0000313" key="1">
    <source>
        <dbReference type="EMBL" id="KKY29886.1"/>
    </source>
</evidence>
<dbReference type="Proteomes" id="UP000034680">
    <property type="component" value="Unassembled WGS sequence"/>
</dbReference>
<sequence>MLSMLVGTIIYVEYKDLLDLHLLPLKTRLEDEDWLDSPLEHIRVDDERLYRLLMRGRELAQKCFWAHLDKSRPDIRRREFPGGWQQVKLEVPQLIQALDSRALNFRHNDPQLARSALFAVVPLRHLTCYWSHGELGWGRPAPRVVYQHLKNVQKLAIHLYDEECAAKARELRDEARQAVEDTVSEVEALEPLFDMYAWKYHHEQMFEQIERANDEKTLGLFRYPDVISRAAEA</sequence>
<reference evidence="1 2" key="2">
    <citation type="submission" date="2015-05" db="EMBL/GenBank/DDBJ databases">
        <authorList>
            <person name="Morales-Cruz A."/>
            <person name="Amrine K.C."/>
            <person name="Cantu D."/>
        </authorList>
    </citation>
    <scope>NUCLEOTIDE SEQUENCE [LARGE SCALE GENOMIC DNA]</scope>
    <source>
        <strain evidence="1">DA912</strain>
    </source>
</reference>
<dbReference type="EMBL" id="LCUC01000583">
    <property type="protein sequence ID" value="KKY29886.1"/>
    <property type="molecule type" value="Genomic_DNA"/>
</dbReference>
<proteinExistence type="predicted"/>
<dbReference type="AlphaFoldDB" id="A0A0G2F6P2"/>
<gene>
    <name evidence="1" type="ORF">UCDDA912_g10184</name>
</gene>
<name>A0A0G2F6P2_9PEZI</name>
<dbReference type="OrthoDB" id="5236072at2759"/>
<evidence type="ECO:0000313" key="2">
    <source>
        <dbReference type="Proteomes" id="UP000034680"/>
    </source>
</evidence>
<accession>A0A0G2F6P2</accession>
<organism evidence="1 2">
    <name type="scientific">Diaporthe ampelina</name>
    <dbReference type="NCBI Taxonomy" id="1214573"/>
    <lineage>
        <taxon>Eukaryota</taxon>
        <taxon>Fungi</taxon>
        <taxon>Dikarya</taxon>
        <taxon>Ascomycota</taxon>
        <taxon>Pezizomycotina</taxon>
        <taxon>Sordariomycetes</taxon>
        <taxon>Sordariomycetidae</taxon>
        <taxon>Diaporthales</taxon>
        <taxon>Diaporthaceae</taxon>
        <taxon>Diaporthe</taxon>
    </lineage>
</organism>
<comment type="caution">
    <text evidence="1">The sequence shown here is derived from an EMBL/GenBank/DDBJ whole genome shotgun (WGS) entry which is preliminary data.</text>
</comment>